<feature type="compositionally biased region" description="Low complexity" evidence="1">
    <location>
        <begin position="342"/>
        <end position="367"/>
    </location>
</feature>
<feature type="compositionally biased region" description="Pro residues" evidence="1">
    <location>
        <begin position="398"/>
        <end position="408"/>
    </location>
</feature>
<feature type="compositionally biased region" description="Basic and acidic residues" evidence="1">
    <location>
        <begin position="368"/>
        <end position="381"/>
    </location>
</feature>
<evidence type="ECO:0000256" key="1">
    <source>
        <dbReference type="SAM" id="MobiDB-lite"/>
    </source>
</evidence>
<evidence type="ECO:0000313" key="3">
    <source>
        <dbReference type="Proteomes" id="UP000305067"/>
    </source>
</evidence>
<feature type="compositionally biased region" description="Low complexity" evidence="1">
    <location>
        <begin position="204"/>
        <end position="218"/>
    </location>
</feature>
<sequence length="480" mass="50744">MPQTRGSNAESVSASPKKAKHVGFASKHNDGETEAEPDDHSDTDSPSSEEETSENVKSAAKTKTKTAEAMTEQELRELFAVVDRATTGGKLRKVYRTSCDECSSRELDCAYEASKQSCGFCNRKHRGCKRGGVPVSHLAKKLAKLTSDGKADSGSPSKSTSSSSPENAVSPFQRERSQRQIKPTGDPSIARTTGAKPAAKLPAQGSTGSGQPSTSGQTWLQAMVEDDGATSASASRPKSERASGVIPALPAENGAKSNSSANVTTSTSNSASTVVASSSKQPTSSSASAPAKKLPEAPTSEKRKLRPVLKSLTGPSSSFTSQSDDDTEAPAAKRRKQETRGAASLSAANKKATAAASASKNTPAAKARQTDKDKTQPEATKRPPKRTQPQSRAASSTSPPPPPSPPPRNQARRAPPKVQPNKDSSTKLNAMFESYKNLDRLVDSLNDLMSVGDMPGEQTDEVKTMRRDLRGMKEQMRGWT</sequence>
<feature type="compositionally biased region" description="Basic and acidic residues" evidence="1">
    <location>
        <begin position="293"/>
        <end position="302"/>
    </location>
</feature>
<name>A0A5C3QLN4_9AGAR</name>
<accession>A0A5C3QLN4</accession>
<feature type="region of interest" description="Disordered" evidence="1">
    <location>
        <begin position="1"/>
        <end position="71"/>
    </location>
</feature>
<feature type="compositionally biased region" description="Low complexity" evidence="1">
    <location>
        <begin position="388"/>
        <end position="397"/>
    </location>
</feature>
<feature type="compositionally biased region" description="Polar residues" evidence="1">
    <location>
        <begin position="1"/>
        <end position="14"/>
    </location>
</feature>
<keyword evidence="3" id="KW-1185">Reference proteome</keyword>
<evidence type="ECO:0000313" key="2">
    <source>
        <dbReference type="EMBL" id="TFL02833.1"/>
    </source>
</evidence>
<organism evidence="2 3">
    <name type="scientific">Pterulicium gracile</name>
    <dbReference type="NCBI Taxonomy" id="1884261"/>
    <lineage>
        <taxon>Eukaryota</taxon>
        <taxon>Fungi</taxon>
        <taxon>Dikarya</taxon>
        <taxon>Basidiomycota</taxon>
        <taxon>Agaricomycotina</taxon>
        <taxon>Agaricomycetes</taxon>
        <taxon>Agaricomycetidae</taxon>
        <taxon>Agaricales</taxon>
        <taxon>Pleurotineae</taxon>
        <taxon>Pterulaceae</taxon>
        <taxon>Pterulicium</taxon>
    </lineage>
</organism>
<feature type="compositionally biased region" description="Low complexity" evidence="1">
    <location>
        <begin position="257"/>
        <end position="292"/>
    </location>
</feature>
<dbReference type="EMBL" id="ML178821">
    <property type="protein sequence ID" value="TFL02833.1"/>
    <property type="molecule type" value="Genomic_DNA"/>
</dbReference>
<feature type="region of interest" description="Disordered" evidence="1">
    <location>
        <begin position="449"/>
        <end position="480"/>
    </location>
</feature>
<dbReference type="AlphaFoldDB" id="A0A5C3QLN4"/>
<feature type="compositionally biased region" description="Basic and acidic residues" evidence="1">
    <location>
        <begin position="460"/>
        <end position="480"/>
    </location>
</feature>
<protein>
    <recommendedName>
        <fullName evidence="4">Zn(2)-C6 fungal-type domain-containing protein</fullName>
    </recommendedName>
</protein>
<feature type="compositionally biased region" description="Low complexity" evidence="1">
    <location>
        <begin position="153"/>
        <end position="164"/>
    </location>
</feature>
<feature type="compositionally biased region" description="Acidic residues" evidence="1">
    <location>
        <begin position="44"/>
        <end position="53"/>
    </location>
</feature>
<proteinExistence type="predicted"/>
<gene>
    <name evidence="2" type="ORF">BDV98DRAFT_564909</name>
</gene>
<feature type="region of interest" description="Disordered" evidence="1">
    <location>
        <begin position="143"/>
        <end position="428"/>
    </location>
</feature>
<dbReference type="Proteomes" id="UP000305067">
    <property type="component" value="Unassembled WGS sequence"/>
</dbReference>
<evidence type="ECO:0008006" key="4">
    <source>
        <dbReference type="Google" id="ProtNLM"/>
    </source>
</evidence>
<reference evidence="2 3" key="1">
    <citation type="journal article" date="2019" name="Nat. Ecol. Evol.">
        <title>Megaphylogeny resolves global patterns of mushroom evolution.</title>
        <authorList>
            <person name="Varga T."/>
            <person name="Krizsan K."/>
            <person name="Foldi C."/>
            <person name="Dima B."/>
            <person name="Sanchez-Garcia M."/>
            <person name="Sanchez-Ramirez S."/>
            <person name="Szollosi G.J."/>
            <person name="Szarkandi J.G."/>
            <person name="Papp V."/>
            <person name="Albert L."/>
            <person name="Andreopoulos W."/>
            <person name="Angelini C."/>
            <person name="Antonin V."/>
            <person name="Barry K.W."/>
            <person name="Bougher N.L."/>
            <person name="Buchanan P."/>
            <person name="Buyck B."/>
            <person name="Bense V."/>
            <person name="Catcheside P."/>
            <person name="Chovatia M."/>
            <person name="Cooper J."/>
            <person name="Damon W."/>
            <person name="Desjardin D."/>
            <person name="Finy P."/>
            <person name="Geml J."/>
            <person name="Haridas S."/>
            <person name="Hughes K."/>
            <person name="Justo A."/>
            <person name="Karasinski D."/>
            <person name="Kautmanova I."/>
            <person name="Kiss B."/>
            <person name="Kocsube S."/>
            <person name="Kotiranta H."/>
            <person name="LaButti K.M."/>
            <person name="Lechner B.E."/>
            <person name="Liimatainen K."/>
            <person name="Lipzen A."/>
            <person name="Lukacs Z."/>
            <person name="Mihaltcheva S."/>
            <person name="Morgado L.N."/>
            <person name="Niskanen T."/>
            <person name="Noordeloos M.E."/>
            <person name="Ohm R.A."/>
            <person name="Ortiz-Santana B."/>
            <person name="Ovrebo C."/>
            <person name="Racz N."/>
            <person name="Riley R."/>
            <person name="Savchenko A."/>
            <person name="Shiryaev A."/>
            <person name="Soop K."/>
            <person name="Spirin V."/>
            <person name="Szebenyi C."/>
            <person name="Tomsovsky M."/>
            <person name="Tulloss R.E."/>
            <person name="Uehling J."/>
            <person name="Grigoriev I.V."/>
            <person name="Vagvolgyi C."/>
            <person name="Papp T."/>
            <person name="Martin F.M."/>
            <person name="Miettinen O."/>
            <person name="Hibbett D.S."/>
            <person name="Nagy L.G."/>
        </authorList>
    </citation>
    <scope>NUCLEOTIDE SEQUENCE [LARGE SCALE GENOMIC DNA]</scope>
    <source>
        <strain evidence="2 3">CBS 309.79</strain>
    </source>
</reference>
<feature type="compositionally biased region" description="Low complexity" evidence="1">
    <location>
        <begin position="311"/>
        <end position="322"/>
    </location>
</feature>